<dbReference type="PATRIC" id="fig|1395513.3.peg.13"/>
<dbReference type="CDD" id="cd20175">
    <property type="entry name" value="ThyX"/>
    <property type="match status" value="1"/>
</dbReference>
<dbReference type="GO" id="GO:0004799">
    <property type="term" value="F:thymidylate synthase activity"/>
    <property type="evidence" value="ECO:0007669"/>
    <property type="project" value="TreeGrafter"/>
</dbReference>
<dbReference type="PANTHER" id="PTHR34934">
    <property type="entry name" value="FLAVIN-DEPENDENT THYMIDYLATE SYNTHASE"/>
    <property type="match status" value="1"/>
</dbReference>
<dbReference type="UniPathway" id="UPA00575"/>
<organism evidence="2 3">
    <name type="scientific">Sporolactobacillus laevolacticus DSM 442</name>
    <dbReference type="NCBI Taxonomy" id="1395513"/>
    <lineage>
        <taxon>Bacteria</taxon>
        <taxon>Bacillati</taxon>
        <taxon>Bacillota</taxon>
        <taxon>Bacilli</taxon>
        <taxon>Bacillales</taxon>
        <taxon>Sporolactobacillaceae</taxon>
        <taxon>Sporolactobacillus</taxon>
    </lineage>
</organism>
<comment type="subunit">
    <text evidence="1">Homotetramer.</text>
</comment>
<feature type="active site" description="Involved in ionization of N3 of dUMP, leading to its activation" evidence="1">
    <location>
        <position position="213"/>
    </location>
</feature>
<proteinExistence type="inferred from homology"/>
<keyword evidence="1" id="KW-0808">Transferase</keyword>
<keyword evidence="3" id="KW-1185">Reference proteome</keyword>
<comment type="similarity">
    <text evidence="1">Belongs to the thymidylate synthase ThyX family.</text>
</comment>
<dbReference type="RefSeq" id="WP_023508344.1">
    <property type="nucleotide sequence ID" value="NZ_AWTC01000001.1"/>
</dbReference>
<dbReference type="GO" id="GO:0050797">
    <property type="term" value="F:thymidylate synthase (FAD) activity"/>
    <property type="evidence" value="ECO:0007669"/>
    <property type="project" value="UniProtKB-UniRule"/>
</dbReference>
<keyword evidence="1" id="KW-0545">Nucleotide biosynthesis</keyword>
<dbReference type="GO" id="GO:0050660">
    <property type="term" value="F:flavin adenine dinucleotide binding"/>
    <property type="evidence" value="ECO:0007669"/>
    <property type="project" value="UniProtKB-UniRule"/>
</dbReference>
<dbReference type="GO" id="GO:0032259">
    <property type="term" value="P:methylation"/>
    <property type="evidence" value="ECO:0007669"/>
    <property type="project" value="UniProtKB-KW"/>
</dbReference>
<protein>
    <recommendedName>
        <fullName evidence="1">Flavin-dependent thymidylate synthase</fullName>
        <shortName evidence="1">FDTS</shortName>
        <ecNumber evidence="1">2.1.1.148</ecNumber>
    </recommendedName>
    <alternativeName>
        <fullName evidence="1">FAD-dependent thymidylate synthase</fullName>
    </alternativeName>
    <alternativeName>
        <fullName evidence="1">Thymidylate synthase ThyX</fullName>
        <shortName evidence="1">TS</shortName>
        <shortName evidence="1">TSase</shortName>
    </alternativeName>
</protein>
<dbReference type="GO" id="GO:0070402">
    <property type="term" value="F:NADPH binding"/>
    <property type="evidence" value="ECO:0007669"/>
    <property type="project" value="TreeGrafter"/>
</dbReference>
<name>V6J276_9BACL</name>
<dbReference type="NCBIfam" id="TIGR02170">
    <property type="entry name" value="thyX"/>
    <property type="match status" value="1"/>
</dbReference>
<reference evidence="2 3" key="1">
    <citation type="journal article" date="2013" name="Genome Announc.">
        <title>Genome Sequence of Sporolactobacillus laevolacticus DSM442, an Efficient Polymer-Grade D-Lactate Producer from Agricultural Waste Cottonseed as a Nitrogen Source.</title>
        <authorList>
            <person name="Wang H."/>
            <person name="Wang L."/>
            <person name="Ju J."/>
            <person name="Yu B."/>
            <person name="Ma Y."/>
        </authorList>
    </citation>
    <scope>NUCLEOTIDE SEQUENCE [LARGE SCALE GENOMIC DNA]</scope>
    <source>
        <strain evidence="2 3">DSM 442</strain>
    </source>
</reference>
<keyword evidence="1" id="KW-0489">Methyltransferase</keyword>
<feature type="binding site" evidence="1">
    <location>
        <begin position="113"/>
        <end position="116"/>
    </location>
    <ligand>
        <name>dUMP</name>
        <dbReference type="ChEBI" id="CHEBI:246422"/>
        <note>ligand shared between dimeric partners</note>
    </ligand>
</feature>
<keyword evidence="1" id="KW-0521">NADP</keyword>
<feature type="binding site" description="in other chain" evidence="1">
    <location>
        <begin position="127"/>
        <end position="129"/>
    </location>
    <ligand>
        <name>dUMP</name>
        <dbReference type="ChEBI" id="CHEBI:246422"/>
        <note>ligand shared between dimeric partners</note>
    </ligand>
</feature>
<dbReference type="GO" id="GO:0006231">
    <property type="term" value="P:dTMP biosynthetic process"/>
    <property type="evidence" value="ECO:0007669"/>
    <property type="project" value="UniProtKB-UniRule"/>
</dbReference>
<keyword evidence="1" id="KW-0274">FAD</keyword>
<dbReference type="Pfam" id="PF02511">
    <property type="entry name" value="Thy1"/>
    <property type="match status" value="1"/>
</dbReference>
<comment type="pathway">
    <text evidence="1">Pyrimidine metabolism; dTTP biosynthesis.</text>
</comment>
<dbReference type="eggNOG" id="COG1351">
    <property type="taxonomic scope" value="Bacteria"/>
</dbReference>
<dbReference type="Gene3D" id="3.30.1360.170">
    <property type="match status" value="1"/>
</dbReference>
<dbReference type="STRING" id="1395513.P343_00065"/>
<feature type="binding site" evidence="1">
    <location>
        <position position="92"/>
    </location>
    <ligand>
        <name>FAD</name>
        <dbReference type="ChEBI" id="CHEBI:57692"/>
        <note>ligand shared between neighboring subunits</note>
    </ligand>
</feature>
<dbReference type="PANTHER" id="PTHR34934:SF1">
    <property type="entry name" value="FLAVIN-DEPENDENT THYMIDYLATE SYNTHASE"/>
    <property type="match status" value="1"/>
</dbReference>
<gene>
    <name evidence="1" type="primary">thyX</name>
    <name evidence="2" type="ORF">P343_00065</name>
</gene>
<dbReference type="InterPro" id="IPR036098">
    <property type="entry name" value="Thymidylate_synthase_ThyX_sf"/>
</dbReference>
<dbReference type="HAMAP" id="MF_01408">
    <property type="entry name" value="ThyX"/>
    <property type="match status" value="1"/>
</dbReference>
<dbReference type="EC" id="2.1.1.148" evidence="1"/>
<comment type="cofactor">
    <cofactor evidence="1">
        <name>FAD</name>
        <dbReference type="ChEBI" id="CHEBI:57692"/>
    </cofactor>
    <text evidence="1">Binds 4 FAD per tetramer. Each FAD binding site is formed by three monomers.</text>
</comment>
<accession>V6J276</accession>
<feature type="binding site" evidence="1">
    <location>
        <begin position="116"/>
        <end position="118"/>
    </location>
    <ligand>
        <name>FAD</name>
        <dbReference type="ChEBI" id="CHEBI:57692"/>
        <note>ligand shared between neighboring subunits</note>
    </ligand>
</feature>
<comment type="catalytic activity">
    <reaction evidence="1">
        <text>dUMP + (6R)-5,10-methylene-5,6,7,8-tetrahydrofolate + NADPH + H(+) = dTMP + (6S)-5,6,7,8-tetrahydrofolate + NADP(+)</text>
        <dbReference type="Rhea" id="RHEA:29043"/>
        <dbReference type="ChEBI" id="CHEBI:15378"/>
        <dbReference type="ChEBI" id="CHEBI:15636"/>
        <dbReference type="ChEBI" id="CHEBI:57453"/>
        <dbReference type="ChEBI" id="CHEBI:57783"/>
        <dbReference type="ChEBI" id="CHEBI:58349"/>
        <dbReference type="ChEBI" id="CHEBI:63528"/>
        <dbReference type="ChEBI" id="CHEBI:246422"/>
        <dbReference type="EC" id="2.1.1.148"/>
    </reaction>
</comment>
<evidence type="ECO:0000313" key="3">
    <source>
        <dbReference type="Proteomes" id="UP000018296"/>
    </source>
</evidence>
<sequence>MEVSLLAHTQLSKTFRKKIKQEMDQLKELDCNPTDGQVIALSAIRNCYSSTYPSEIFIKENKKYFSRKASDGERGSDAERLFRQIVHSGHLSTMEHLNFTFSIQDVSRALLAQLTRHRVGFSFSVESQRYTRLGSKDKSGGFNYVIPPSIEKAGADAVSIFESTMRVLQDNYDALREKGVPPEDSRSVLPNAAVTNIVMTANLRALLDFYEKRRHGHGAQWEIADMAEELRRCVIEVEPWTNQFFAPEDKQ</sequence>
<dbReference type="InterPro" id="IPR003669">
    <property type="entry name" value="Thymidylate_synthase_ThyX"/>
</dbReference>
<dbReference type="GO" id="GO:0006235">
    <property type="term" value="P:dTTP biosynthetic process"/>
    <property type="evidence" value="ECO:0007669"/>
    <property type="project" value="UniProtKB-UniRule"/>
</dbReference>
<feature type="binding site" evidence="1">
    <location>
        <position position="213"/>
    </location>
    <ligand>
        <name>dUMP</name>
        <dbReference type="ChEBI" id="CHEBI:246422"/>
        <note>ligand shared between dimeric partners</note>
    </ligand>
</feature>
<feature type="binding site" description="in other chain" evidence="1">
    <location>
        <position position="186"/>
    </location>
    <ligand>
        <name>dUMP</name>
        <dbReference type="ChEBI" id="CHEBI:246422"/>
        <note>ligand shared between dimeric partners</note>
    </ligand>
</feature>
<dbReference type="PROSITE" id="PS51331">
    <property type="entry name" value="THYX"/>
    <property type="match status" value="1"/>
</dbReference>
<comment type="caution">
    <text evidence="2">The sequence shown here is derived from an EMBL/GenBank/DDBJ whole genome shotgun (WGS) entry which is preliminary data.</text>
</comment>
<evidence type="ECO:0000313" key="2">
    <source>
        <dbReference type="EMBL" id="EST13251.1"/>
    </source>
</evidence>
<dbReference type="SUPFAM" id="SSF69796">
    <property type="entry name" value="Thymidylate synthase-complementing protein Thy1"/>
    <property type="match status" value="1"/>
</dbReference>
<keyword evidence="1" id="KW-0285">Flavoprotein</keyword>
<feature type="binding site" evidence="1">
    <location>
        <begin position="202"/>
        <end position="204"/>
    </location>
    <ligand>
        <name>FAD</name>
        <dbReference type="ChEBI" id="CHEBI:57692"/>
        <note>ligand shared between neighboring subunits</note>
    </ligand>
</feature>
<dbReference type="AlphaFoldDB" id="V6J276"/>
<dbReference type="OrthoDB" id="9780625at2"/>
<comment type="caution">
    <text evidence="1">Lacks conserved residue(s) required for the propagation of feature annotation.</text>
</comment>
<comment type="function">
    <text evidence="1">Catalyzes the reductive methylation of 2'-deoxyuridine-5'-monophosphate (dUMP) to 2'-deoxythymidine-5'-monophosphate (dTMP) while utilizing 5,10-methylenetetrahydrofolate (mTHF) as the methyl donor, and NADPH and FADH(2) as the reductant.</text>
</comment>
<dbReference type="EMBL" id="AWTC01000001">
    <property type="protein sequence ID" value="EST13251.1"/>
    <property type="molecule type" value="Genomic_DNA"/>
</dbReference>
<dbReference type="Proteomes" id="UP000018296">
    <property type="component" value="Unassembled WGS sequence"/>
</dbReference>
<evidence type="ECO:0000256" key="1">
    <source>
        <dbReference type="HAMAP-Rule" id="MF_01408"/>
    </source>
</evidence>